<protein>
    <recommendedName>
        <fullName evidence="3">Outer membrane protein beta-barrel domain-containing protein</fullName>
    </recommendedName>
</protein>
<evidence type="ECO:0000313" key="2">
    <source>
        <dbReference type="Proteomes" id="UP000184287"/>
    </source>
</evidence>
<reference evidence="2" key="1">
    <citation type="submission" date="2016-11" db="EMBL/GenBank/DDBJ databases">
        <authorList>
            <person name="Varghese N."/>
            <person name="Submissions S."/>
        </authorList>
    </citation>
    <scope>NUCLEOTIDE SEQUENCE [LARGE SCALE GENOMIC DNA]</scope>
    <source>
        <strain evidence="2">DSM 16990</strain>
    </source>
</reference>
<organism evidence="1 2">
    <name type="scientific">Pedobacter caeni</name>
    <dbReference type="NCBI Taxonomy" id="288992"/>
    <lineage>
        <taxon>Bacteria</taxon>
        <taxon>Pseudomonadati</taxon>
        <taxon>Bacteroidota</taxon>
        <taxon>Sphingobacteriia</taxon>
        <taxon>Sphingobacteriales</taxon>
        <taxon>Sphingobacteriaceae</taxon>
        <taxon>Pedobacter</taxon>
    </lineage>
</organism>
<evidence type="ECO:0008006" key="3">
    <source>
        <dbReference type="Google" id="ProtNLM"/>
    </source>
</evidence>
<keyword evidence="2" id="KW-1185">Reference proteome</keyword>
<dbReference type="Proteomes" id="UP000184287">
    <property type="component" value="Unassembled WGS sequence"/>
</dbReference>
<name>A0A1M5DR80_9SPHI</name>
<dbReference type="RefSeq" id="WP_073232156.1">
    <property type="nucleotide sequence ID" value="NZ_FQUQ01000003.1"/>
</dbReference>
<proteinExistence type="predicted"/>
<gene>
    <name evidence="1" type="ORF">SAMN04488522_103350</name>
</gene>
<dbReference type="EMBL" id="FQUQ01000003">
    <property type="protein sequence ID" value="SHF69489.1"/>
    <property type="molecule type" value="Genomic_DNA"/>
</dbReference>
<sequence length="186" mass="21112">MKSKIFLIGMICTSFETSESMAQSSEKPAEHNNLYMSAEFGKTNKNVSVAQGGISFQFENTYYKIKASTTIERYEEDRRHKEDPVPGLSVLNFMIGKSYNFWNIHQFQMGTGLAVVNKVVQQRMNEPGYYEYHNKYKESVTVGLPVEFRYNLYVSKRLAFSCAANANANPLQSFSNASVGLMLGVY</sequence>
<accession>A0A1M5DR80</accession>
<dbReference type="AlphaFoldDB" id="A0A1M5DR80"/>
<evidence type="ECO:0000313" key="1">
    <source>
        <dbReference type="EMBL" id="SHF69489.1"/>
    </source>
</evidence>
<dbReference type="OrthoDB" id="766269at2"/>